<dbReference type="InterPro" id="IPR013154">
    <property type="entry name" value="ADH-like_N"/>
</dbReference>
<organism evidence="13 14">
    <name type="scientific">Phellinidium pouzarii</name>
    <dbReference type="NCBI Taxonomy" id="167371"/>
    <lineage>
        <taxon>Eukaryota</taxon>
        <taxon>Fungi</taxon>
        <taxon>Dikarya</taxon>
        <taxon>Basidiomycota</taxon>
        <taxon>Agaricomycotina</taxon>
        <taxon>Agaricomycetes</taxon>
        <taxon>Hymenochaetales</taxon>
        <taxon>Hymenochaetaceae</taxon>
        <taxon>Phellinidium</taxon>
    </lineage>
</organism>
<keyword evidence="4" id="KW-0597">Phosphoprotein</keyword>
<dbReference type="GO" id="GO:0006066">
    <property type="term" value="P:alcohol metabolic process"/>
    <property type="evidence" value="ECO:0007669"/>
    <property type="project" value="UniProtKB-ARBA"/>
</dbReference>
<dbReference type="AlphaFoldDB" id="A0A4S4LCY7"/>
<dbReference type="SUPFAM" id="SSF50129">
    <property type="entry name" value="GroES-like"/>
    <property type="match status" value="1"/>
</dbReference>
<dbReference type="Pfam" id="PF08240">
    <property type="entry name" value="ADH_N"/>
    <property type="match status" value="1"/>
</dbReference>
<evidence type="ECO:0000256" key="2">
    <source>
        <dbReference type="ARBA" id="ARBA00008072"/>
    </source>
</evidence>
<proteinExistence type="inferred from homology"/>
<dbReference type="Pfam" id="PF00107">
    <property type="entry name" value="ADH_zinc_N"/>
    <property type="match status" value="1"/>
</dbReference>
<evidence type="ECO:0000256" key="10">
    <source>
        <dbReference type="ARBA" id="ARBA00050997"/>
    </source>
</evidence>
<dbReference type="SUPFAM" id="SSF51735">
    <property type="entry name" value="NAD(P)-binding Rossmann-fold domains"/>
    <property type="match status" value="1"/>
</dbReference>
<dbReference type="SMART" id="SM00829">
    <property type="entry name" value="PKS_ER"/>
    <property type="match status" value="1"/>
</dbReference>
<evidence type="ECO:0000256" key="6">
    <source>
        <dbReference type="ARBA" id="ARBA00022833"/>
    </source>
</evidence>
<dbReference type="InterPro" id="IPR029752">
    <property type="entry name" value="D-isomer_DH_CS1"/>
</dbReference>
<evidence type="ECO:0000256" key="7">
    <source>
        <dbReference type="ARBA" id="ARBA00022857"/>
    </source>
</evidence>
<comment type="similarity">
    <text evidence="2 11">Belongs to the zinc-containing alcohol dehydrogenase family.</text>
</comment>
<dbReference type="PANTHER" id="PTHR42683">
    <property type="entry name" value="ALDEHYDE REDUCTASE"/>
    <property type="match status" value="1"/>
</dbReference>
<dbReference type="Gene3D" id="3.40.50.720">
    <property type="entry name" value="NAD(P)-binding Rossmann-like Domain"/>
    <property type="match status" value="1"/>
</dbReference>
<reference evidence="13 14" key="1">
    <citation type="submission" date="2019-02" db="EMBL/GenBank/DDBJ databases">
        <title>Genome sequencing of the rare red list fungi Phellinidium pouzarii.</title>
        <authorList>
            <person name="Buettner E."/>
            <person name="Kellner H."/>
        </authorList>
    </citation>
    <scope>NUCLEOTIDE SEQUENCE [LARGE SCALE GENOMIC DNA]</scope>
    <source>
        <strain evidence="13 14">DSM 108285</strain>
    </source>
</reference>
<dbReference type="InterPro" id="IPR011032">
    <property type="entry name" value="GroES-like_sf"/>
</dbReference>
<dbReference type="GO" id="GO:0008270">
    <property type="term" value="F:zinc ion binding"/>
    <property type="evidence" value="ECO:0007669"/>
    <property type="project" value="InterPro"/>
</dbReference>
<evidence type="ECO:0000256" key="3">
    <source>
        <dbReference type="ARBA" id="ARBA00011738"/>
    </source>
</evidence>
<keyword evidence="7" id="KW-0521">NADP</keyword>
<evidence type="ECO:0000256" key="11">
    <source>
        <dbReference type="RuleBase" id="RU361277"/>
    </source>
</evidence>
<comment type="catalytic activity">
    <reaction evidence="10">
        <text>a primary alcohol + NADP(+) = an aldehyde + NADPH + H(+)</text>
        <dbReference type="Rhea" id="RHEA:15937"/>
        <dbReference type="ChEBI" id="CHEBI:15378"/>
        <dbReference type="ChEBI" id="CHEBI:15734"/>
        <dbReference type="ChEBI" id="CHEBI:17478"/>
        <dbReference type="ChEBI" id="CHEBI:57783"/>
        <dbReference type="ChEBI" id="CHEBI:58349"/>
        <dbReference type="EC" id="1.1.1.2"/>
    </reaction>
    <physiologicalReaction direction="left-to-right" evidence="10">
        <dbReference type="Rhea" id="RHEA:15938"/>
    </physiologicalReaction>
    <physiologicalReaction direction="right-to-left" evidence="10">
        <dbReference type="Rhea" id="RHEA:15939"/>
    </physiologicalReaction>
</comment>
<comment type="cofactor">
    <cofactor evidence="1 11">
        <name>Zn(2+)</name>
        <dbReference type="ChEBI" id="CHEBI:29105"/>
    </cofactor>
</comment>
<accession>A0A4S4LCY7</accession>
<dbReference type="PROSITE" id="PS00065">
    <property type="entry name" value="D_2_HYDROXYACID_DH_1"/>
    <property type="match status" value="1"/>
</dbReference>
<dbReference type="PROSITE" id="PS00059">
    <property type="entry name" value="ADH_ZINC"/>
    <property type="match status" value="1"/>
</dbReference>
<keyword evidence="8" id="KW-0560">Oxidoreductase</keyword>
<keyword evidence="5 11" id="KW-0479">Metal-binding</keyword>
<dbReference type="GO" id="GO:0008106">
    <property type="term" value="F:alcohol dehydrogenase (NADP+) activity"/>
    <property type="evidence" value="ECO:0007669"/>
    <property type="project" value="UniProtKB-EC"/>
</dbReference>
<evidence type="ECO:0000256" key="8">
    <source>
        <dbReference type="ARBA" id="ARBA00023002"/>
    </source>
</evidence>
<evidence type="ECO:0000256" key="4">
    <source>
        <dbReference type="ARBA" id="ARBA00022553"/>
    </source>
</evidence>
<evidence type="ECO:0000256" key="9">
    <source>
        <dbReference type="ARBA" id="ARBA00024074"/>
    </source>
</evidence>
<feature type="domain" description="Enoyl reductase (ER)" evidence="12">
    <location>
        <begin position="17"/>
        <end position="348"/>
    </location>
</feature>
<gene>
    <name evidence="13" type="ORF">EW145_g3294</name>
</gene>
<dbReference type="InterPro" id="IPR020843">
    <property type="entry name" value="ER"/>
</dbReference>
<dbReference type="EMBL" id="SGPK01000137">
    <property type="protein sequence ID" value="THH07560.1"/>
    <property type="molecule type" value="Genomic_DNA"/>
</dbReference>
<dbReference type="FunFam" id="3.40.50.720:FF:000158">
    <property type="entry name" value="Zinc-binding alcohol dehydrogenase"/>
    <property type="match status" value="1"/>
</dbReference>
<dbReference type="OrthoDB" id="1879366at2759"/>
<dbReference type="EC" id="1.1.1.2" evidence="9"/>
<dbReference type="InterPro" id="IPR036291">
    <property type="entry name" value="NAD(P)-bd_dom_sf"/>
</dbReference>
<dbReference type="InterPro" id="IPR013149">
    <property type="entry name" value="ADH-like_C"/>
</dbReference>
<evidence type="ECO:0000259" key="12">
    <source>
        <dbReference type="SMART" id="SM00829"/>
    </source>
</evidence>
<protein>
    <recommendedName>
        <fullName evidence="9">alcohol dehydrogenase (NADP(+))</fullName>
        <ecNumber evidence="9">1.1.1.2</ecNumber>
    </recommendedName>
</protein>
<evidence type="ECO:0000256" key="5">
    <source>
        <dbReference type="ARBA" id="ARBA00022723"/>
    </source>
</evidence>
<keyword evidence="14" id="KW-1185">Reference proteome</keyword>
<evidence type="ECO:0000313" key="13">
    <source>
        <dbReference type="EMBL" id="THH07560.1"/>
    </source>
</evidence>
<evidence type="ECO:0000313" key="14">
    <source>
        <dbReference type="Proteomes" id="UP000308199"/>
    </source>
</evidence>
<sequence>MASSQKTFKGYGVTNPNHWSDFKVIDYPAKNWEETDVEVAITHCGVCGSDVHTLTGGWGALKTPMIVGHEIVGTAVRVGSKVKGIKKGDRVGIGAQIGSCYSCRQCKNDNENYCLKKIDTYASQYPDGVRTQGGFANGIIANEQYVFPIPDGLSSANVASMLCAGLTVFSPLKRNGAGPGKKVGVIGMGGLGHYAVIFAKAMGADVYVFSSSTSKREDAKKMGADHFVCTSDGNFTEDLRFTLDLIISTRDAEDFPFEQFLPILDVHGMLISVGLADNLLPQTSIFNYASNGSFFGGSHIGSKKEALEMLALATEKNIKPWIEEIPMKDAKRAVEGVKANKAHFRYVLVQDIN</sequence>
<comment type="caution">
    <text evidence="13">The sequence shown here is derived from an EMBL/GenBank/DDBJ whole genome shotgun (WGS) entry which is preliminary data.</text>
</comment>
<dbReference type="InterPro" id="IPR002328">
    <property type="entry name" value="ADH_Zn_CS"/>
</dbReference>
<dbReference type="CDD" id="cd05283">
    <property type="entry name" value="CAD1"/>
    <property type="match status" value="1"/>
</dbReference>
<keyword evidence="6 11" id="KW-0862">Zinc</keyword>
<name>A0A4S4LCY7_9AGAM</name>
<dbReference type="Gene3D" id="3.90.180.10">
    <property type="entry name" value="Medium-chain alcohol dehydrogenases, catalytic domain"/>
    <property type="match status" value="1"/>
</dbReference>
<dbReference type="Proteomes" id="UP000308199">
    <property type="component" value="Unassembled WGS sequence"/>
</dbReference>
<comment type="subunit">
    <text evidence="3">Homodimer.</text>
</comment>
<dbReference type="InterPro" id="IPR047109">
    <property type="entry name" value="CAD-like"/>
</dbReference>
<evidence type="ECO:0000256" key="1">
    <source>
        <dbReference type="ARBA" id="ARBA00001947"/>
    </source>
</evidence>